<comment type="function">
    <text evidence="5 7">Participates in transcription elongation, termination and antitermination.</text>
</comment>
<comment type="similarity">
    <text evidence="5 7">Belongs to the NusG family.</text>
</comment>
<dbReference type="InterPro" id="IPR036735">
    <property type="entry name" value="NGN_dom_sf"/>
</dbReference>
<dbReference type="PANTHER" id="PTHR30265">
    <property type="entry name" value="RHO-INTERACTING TRANSCRIPTION TERMINATION FACTOR NUSG"/>
    <property type="match status" value="1"/>
</dbReference>
<dbReference type="InterPro" id="IPR005824">
    <property type="entry name" value="KOW"/>
</dbReference>
<dbReference type="InterPro" id="IPR006645">
    <property type="entry name" value="NGN-like_dom"/>
</dbReference>
<dbReference type="SMART" id="SM00738">
    <property type="entry name" value="NGN"/>
    <property type="match status" value="1"/>
</dbReference>
<dbReference type="SUPFAM" id="SSF82679">
    <property type="entry name" value="N-utilization substance G protein NusG, N-terminal domain"/>
    <property type="match status" value="1"/>
</dbReference>
<dbReference type="GO" id="GO:0006354">
    <property type="term" value="P:DNA-templated transcription elongation"/>
    <property type="evidence" value="ECO:0007669"/>
    <property type="project" value="UniProtKB-UniRule"/>
</dbReference>
<evidence type="ECO:0000256" key="2">
    <source>
        <dbReference type="ARBA" id="ARBA00022814"/>
    </source>
</evidence>
<evidence type="ECO:0000256" key="5">
    <source>
        <dbReference type="HAMAP-Rule" id="MF_00948"/>
    </source>
</evidence>
<dbReference type="InterPro" id="IPR014722">
    <property type="entry name" value="Rib_uL2_dom2"/>
</dbReference>
<dbReference type="GO" id="GO:0032784">
    <property type="term" value="P:regulation of DNA-templated transcription elongation"/>
    <property type="evidence" value="ECO:0007669"/>
    <property type="project" value="InterPro"/>
</dbReference>
<evidence type="ECO:0000256" key="1">
    <source>
        <dbReference type="ARBA" id="ARBA00022472"/>
    </source>
</evidence>
<proteinExistence type="inferred from homology"/>
<protein>
    <recommendedName>
        <fullName evidence="5 6">Transcription termination/antitermination protein NusG</fullName>
    </recommendedName>
</protein>
<dbReference type="InterPro" id="IPR008991">
    <property type="entry name" value="Translation_prot_SH3-like_sf"/>
</dbReference>
<dbReference type="InterPro" id="IPR043425">
    <property type="entry name" value="NusG-like"/>
</dbReference>
<dbReference type="AlphaFoldDB" id="A0A9D1HNW6"/>
<dbReference type="Proteomes" id="UP000824175">
    <property type="component" value="Unassembled WGS sequence"/>
</dbReference>
<dbReference type="HAMAP" id="MF_00948">
    <property type="entry name" value="NusG"/>
    <property type="match status" value="1"/>
</dbReference>
<evidence type="ECO:0000313" key="9">
    <source>
        <dbReference type="EMBL" id="HIU14105.1"/>
    </source>
</evidence>
<dbReference type="PANTHER" id="PTHR30265:SF2">
    <property type="entry name" value="TRANSCRIPTION TERMINATION_ANTITERMINATION PROTEIN NUSG"/>
    <property type="match status" value="1"/>
</dbReference>
<evidence type="ECO:0000256" key="3">
    <source>
        <dbReference type="ARBA" id="ARBA00023015"/>
    </source>
</evidence>
<keyword evidence="2 5" id="KW-0889">Transcription antitermination</keyword>
<dbReference type="Gene3D" id="2.30.30.30">
    <property type="match status" value="1"/>
</dbReference>
<keyword evidence="3 5" id="KW-0805">Transcription regulation</keyword>
<dbReference type="SUPFAM" id="SSF50104">
    <property type="entry name" value="Translation proteins SH3-like domain"/>
    <property type="match status" value="1"/>
</dbReference>
<dbReference type="CDD" id="cd09891">
    <property type="entry name" value="NGN_Bact_1"/>
    <property type="match status" value="1"/>
</dbReference>
<evidence type="ECO:0000259" key="8">
    <source>
        <dbReference type="SMART" id="SM00738"/>
    </source>
</evidence>
<reference evidence="9" key="1">
    <citation type="submission" date="2020-10" db="EMBL/GenBank/DDBJ databases">
        <authorList>
            <person name="Gilroy R."/>
        </authorList>
    </citation>
    <scope>NUCLEOTIDE SEQUENCE</scope>
    <source>
        <strain evidence="9">CHK195-11698</strain>
    </source>
</reference>
<dbReference type="GO" id="GO:0006353">
    <property type="term" value="P:DNA-templated transcription termination"/>
    <property type="evidence" value="ECO:0007669"/>
    <property type="project" value="UniProtKB-UniRule"/>
</dbReference>
<sequence length="184" mass="20412">MAGMNDEGRQWYVVNTYSGHENKVKENILKRVESMGIQDCLFNVVIPEHVETEIKDGKKINVTKNMFPGYVLVEMIMTDEAWYVVRNTSGVTGFIGSSGGGAKPFPLARHEIEPILRNMGITTNDVKVAYDVGDEVNIMGGPFVGKSGKVDAIDTDRQTARVLVDMIGRKTPIEVELIHLEKAE</sequence>
<keyword evidence="4 5" id="KW-0804">Transcription</keyword>
<name>A0A9D1HNW6_9FIRM</name>
<evidence type="ECO:0000256" key="4">
    <source>
        <dbReference type="ARBA" id="ARBA00023163"/>
    </source>
</evidence>
<dbReference type="NCBIfam" id="TIGR00922">
    <property type="entry name" value="nusG"/>
    <property type="match status" value="1"/>
</dbReference>
<dbReference type="PRINTS" id="PR00338">
    <property type="entry name" value="NUSGTNSCPFCT"/>
</dbReference>
<dbReference type="Pfam" id="PF00467">
    <property type="entry name" value="KOW"/>
    <property type="match status" value="1"/>
</dbReference>
<evidence type="ECO:0000256" key="7">
    <source>
        <dbReference type="RuleBase" id="RU000538"/>
    </source>
</evidence>
<comment type="caution">
    <text evidence="9">The sequence shown here is derived from an EMBL/GenBank/DDBJ whole genome shotgun (WGS) entry which is preliminary data.</text>
</comment>
<evidence type="ECO:0000313" key="10">
    <source>
        <dbReference type="Proteomes" id="UP000824175"/>
    </source>
</evidence>
<dbReference type="CDD" id="cd06091">
    <property type="entry name" value="KOW_NusG"/>
    <property type="match status" value="1"/>
</dbReference>
<feature type="domain" description="NusG-like N-terminal" evidence="8">
    <location>
        <begin position="8"/>
        <end position="119"/>
    </location>
</feature>
<dbReference type="Pfam" id="PF02357">
    <property type="entry name" value="NusG"/>
    <property type="match status" value="1"/>
</dbReference>
<gene>
    <name evidence="5 9" type="primary">nusG</name>
    <name evidence="9" type="ORF">IAD15_08560</name>
</gene>
<dbReference type="FunFam" id="3.30.70.940:FF:000002">
    <property type="entry name" value="Transcription termination/antitermination protein NusG"/>
    <property type="match status" value="1"/>
</dbReference>
<reference evidence="9" key="2">
    <citation type="journal article" date="2021" name="PeerJ">
        <title>Extensive microbial diversity within the chicken gut microbiome revealed by metagenomics and culture.</title>
        <authorList>
            <person name="Gilroy R."/>
            <person name="Ravi A."/>
            <person name="Getino M."/>
            <person name="Pursley I."/>
            <person name="Horton D.L."/>
            <person name="Alikhan N.F."/>
            <person name="Baker D."/>
            <person name="Gharbi K."/>
            <person name="Hall N."/>
            <person name="Watson M."/>
            <person name="Adriaenssens E.M."/>
            <person name="Foster-Nyarko E."/>
            <person name="Jarju S."/>
            <person name="Secka A."/>
            <person name="Antonio M."/>
            <person name="Oren A."/>
            <person name="Chaudhuri R.R."/>
            <person name="La Ragione R."/>
            <person name="Hildebrand F."/>
            <person name="Pallen M.J."/>
        </authorList>
    </citation>
    <scope>NUCLEOTIDE SEQUENCE</scope>
    <source>
        <strain evidence="9">CHK195-11698</strain>
    </source>
</reference>
<keyword evidence="1 5" id="KW-0806">Transcription termination</keyword>
<accession>A0A9D1HNW6</accession>
<dbReference type="GO" id="GO:0031564">
    <property type="term" value="P:transcription antitermination"/>
    <property type="evidence" value="ECO:0007669"/>
    <property type="project" value="UniProtKB-UniRule"/>
</dbReference>
<dbReference type="GO" id="GO:0005829">
    <property type="term" value="C:cytosol"/>
    <property type="evidence" value="ECO:0007669"/>
    <property type="project" value="TreeGrafter"/>
</dbReference>
<dbReference type="InterPro" id="IPR001062">
    <property type="entry name" value="Transcrpt_antiterm_NusG"/>
</dbReference>
<dbReference type="Gene3D" id="3.30.70.940">
    <property type="entry name" value="NusG, N-terminal domain"/>
    <property type="match status" value="1"/>
</dbReference>
<dbReference type="InterPro" id="IPR047050">
    <property type="entry name" value="NGN"/>
</dbReference>
<organism evidence="9 10">
    <name type="scientific">Candidatus Fimiplasma intestinipullorum</name>
    <dbReference type="NCBI Taxonomy" id="2840825"/>
    <lineage>
        <taxon>Bacteria</taxon>
        <taxon>Bacillati</taxon>
        <taxon>Bacillota</taxon>
        <taxon>Clostridia</taxon>
        <taxon>Eubacteriales</taxon>
        <taxon>Candidatus Fimiplasma</taxon>
    </lineage>
</organism>
<evidence type="ECO:0000256" key="6">
    <source>
        <dbReference type="NCBIfam" id="TIGR00922"/>
    </source>
</evidence>
<dbReference type="EMBL" id="DVMJ01000071">
    <property type="protein sequence ID" value="HIU14105.1"/>
    <property type="molecule type" value="Genomic_DNA"/>
</dbReference>